<organism evidence="2">
    <name type="scientific">marine sediment metagenome</name>
    <dbReference type="NCBI Taxonomy" id="412755"/>
    <lineage>
        <taxon>unclassified sequences</taxon>
        <taxon>metagenomes</taxon>
        <taxon>ecological metagenomes</taxon>
    </lineage>
</organism>
<dbReference type="Pfam" id="PF13393">
    <property type="entry name" value="tRNA-synt_His"/>
    <property type="match status" value="1"/>
</dbReference>
<name>X1U9D1_9ZZZZ</name>
<comment type="caution">
    <text evidence="2">The sequence shown here is derived from an EMBL/GenBank/DDBJ whole genome shotgun (WGS) entry which is preliminary data.</text>
</comment>
<evidence type="ECO:0000259" key="1">
    <source>
        <dbReference type="Pfam" id="PF13393"/>
    </source>
</evidence>
<feature type="non-terminal residue" evidence="2">
    <location>
        <position position="1"/>
    </location>
</feature>
<feature type="domain" description="Class II Histidinyl-tRNA synthetase (HisRS)-like catalytic core" evidence="1">
    <location>
        <begin position="1"/>
        <end position="57"/>
    </location>
</feature>
<accession>X1U9D1</accession>
<dbReference type="EMBL" id="BARW01032529">
    <property type="protein sequence ID" value="GAJ14153.1"/>
    <property type="molecule type" value="Genomic_DNA"/>
</dbReference>
<dbReference type="SUPFAM" id="SSF55681">
    <property type="entry name" value="Class II aaRS and biotin synthetases"/>
    <property type="match status" value="1"/>
</dbReference>
<dbReference type="InterPro" id="IPR045864">
    <property type="entry name" value="aa-tRNA-synth_II/BPL/LPL"/>
</dbReference>
<reference evidence="2" key="1">
    <citation type="journal article" date="2014" name="Front. Microbiol.">
        <title>High frequency of phylogenetically diverse reductive dehalogenase-homologous genes in deep subseafloor sedimentary metagenomes.</title>
        <authorList>
            <person name="Kawai M."/>
            <person name="Futagami T."/>
            <person name="Toyoda A."/>
            <person name="Takaki Y."/>
            <person name="Nishi S."/>
            <person name="Hori S."/>
            <person name="Arai W."/>
            <person name="Tsubouchi T."/>
            <person name="Morono Y."/>
            <person name="Uchiyama I."/>
            <person name="Ito T."/>
            <person name="Fujiyama A."/>
            <person name="Inagaki F."/>
            <person name="Takami H."/>
        </authorList>
    </citation>
    <scope>NUCLEOTIDE SEQUENCE</scope>
    <source>
        <strain evidence="2">Expedition CK06-06</strain>
    </source>
</reference>
<dbReference type="GO" id="GO:0006427">
    <property type="term" value="P:histidyl-tRNA aminoacylation"/>
    <property type="evidence" value="ECO:0007669"/>
    <property type="project" value="TreeGrafter"/>
</dbReference>
<sequence>QIDIASGRDFEYYTGVIFQFFMGGEKVGGGGRYDALIPLMGGKDTPASGFALYLNRLMNQVKPEILAEHSGQRILIRAEPSQPEAVKGGFNIANCLREAGYVAELSLGGQELTNLRWTLDVQNKPPLFILTDKVNHRKFEAQTADEVLKLL</sequence>
<dbReference type="InterPro" id="IPR041715">
    <property type="entry name" value="HisRS-like_core"/>
</dbReference>
<dbReference type="Gene3D" id="3.30.930.10">
    <property type="entry name" value="Bira Bifunctional Protein, Domain 2"/>
    <property type="match status" value="1"/>
</dbReference>
<dbReference type="InterPro" id="IPR004516">
    <property type="entry name" value="HisRS/HisZ"/>
</dbReference>
<protein>
    <recommendedName>
        <fullName evidence="1">Class II Histidinyl-tRNA synthetase (HisRS)-like catalytic core domain-containing protein</fullName>
    </recommendedName>
</protein>
<evidence type="ECO:0000313" key="2">
    <source>
        <dbReference type="EMBL" id="GAJ14153.1"/>
    </source>
</evidence>
<dbReference type="AlphaFoldDB" id="X1U9D1"/>
<gene>
    <name evidence="2" type="ORF">S12H4_51471</name>
</gene>
<proteinExistence type="predicted"/>
<dbReference type="GO" id="GO:0005737">
    <property type="term" value="C:cytoplasm"/>
    <property type="evidence" value="ECO:0007669"/>
    <property type="project" value="InterPro"/>
</dbReference>
<dbReference type="PANTHER" id="PTHR43707">
    <property type="entry name" value="HISTIDYL-TRNA SYNTHETASE"/>
    <property type="match status" value="1"/>
</dbReference>
<dbReference type="PANTHER" id="PTHR43707:SF1">
    <property type="entry name" value="HISTIDINE--TRNA LIGASE, MITOCHONDRIAL-RELATED"/>
    <property type="match status" value="1"/>
</dbReference>
<dbReference type="GO" id="GO:0004821">
    <property type="term" value="F:histidine-tRNA ligase activity"/>
    <property type="evidence" value="ECO:0007669"/>
    <property type="project" value="TreeGrafter"/>
</dbReference>